<dbReference type="EMBL" id="ML732269">
    <property type="protein sequence ID" value="KAB8071581.1"/>
    <property type="molecule type" value="Genomic_DNA"/>
</dbReference>
<dbReference type="InterPro" id="IPR029068">
    <property type="entry name" value="Glyas_Bleomycin-R_OHBP_Dase"/>
</dbReference>
<dbReference type="Proteomes" id="UP000326565">
    <property type="component" value="Unassembled WGS sequence"/>
</dbReference>
<name>A0A5N5WSW5_9EURO</name>
<reference evidence="1 2" key="1">
    <citation type="submission" date="2019-04" db="EMBL/GenBank/DDBJ databases">
        <title>Friends and foes A comparative genomics study of 23 Aspergillus species from section Flavi.</title>
        <authorList>
            <consortium name="DOE Joint Genome Institute"/>
            <person name="Kjaerbolling I."/>
            <person name="Vesth T."/>
            <person name="Frisvad J.C."/>
            <person name="Nybo J.L."/>
            <person name="Theobald S."/>
            <person name="Kildgaard S."/>
            <person name="Isbrandt T."/>
            <person name="Kuo A."/>
            <person name="Sato A."/>
            <person name="Lyhne E.K."/>
            <person name="Kogle M.E."/>
            <person name="Wiebenga A."/>
            <person name="Kun R.S."/>
            <person name="Lubbers R.J."/>
            <person name="Makela M.R."/>
            <person name="Barry K."/>
            <person name="Chovatia M."/>
            <person name="Clum A."/>
            <person name="Daum C."/>
            <person name="Haridas S."/>
            <person name="He G."/>
            <person name="LaButti K."/>
            <person name="Lipzen A."/>
            <person name="Mondo S."/>
            <person name="Riley R."/>
            <person name="Salamov A."/>
            <person name="Simmons B.A."/>
            <person name="Magnuson J.K."/>
            <person name="Henrissat B."/>
            <person name="Mortensen U.H."/>
            <person name="Larsen T.O."/>
            <person name="Devries R.P."/>
            <person name="Grigoriev I.V."/>
            <person name="Machida M."/>
            <person name="Baker S.E."/>
            <person name="Andersen M.R."/>
        </authorList>
    </citation>
    <scope>NUCLEOTIDE SEQUENCE [LARGE SCALE GENOMIC DNA]</scope>
    <source>
        <strain evidence="1 2">CBS 151.66</strain>
    </source>
</reference>
<dbReference type="OrthoDB" id="3360610at2759"/>
<organism evidence="1 2">
    <name type="scientific">Aspergillus leporis</name>
    <dbReference type="NCBI Taxonomy" id="41062"/>
    <lineage>
        <taxon>Eukaryota</taxon>
        <taxon>Fungi</taxon>
        <taxon>Dikarya</taxon>
        <taxon>Ascomycota</taxon>
        <taxon>Pezizomycotina</taxon>
        <taxon>Eurotiomycetes</taxon>
        <taxon>Eurotiomycetidae</taxon>
        <taxon>Eurotiales</taxon>
        <taxon>Aspergillaceae</taxon>
        <taxon>Aspergillus</taxon>
        <taxon>Aspergillus subgen. Circumdati</taxon>
    </lineage>
</organism>
<evidence type="ECO:0000313" key="2">
    <source>
        <dbReference type="Proteomes" id="UP000326565"/>
    </source>
</evidence>
<dbReference type="SUPFAM" id="SSF54593">
    <property type="entry name" value="Glyoxalase/Bleomycin resistance protein/Dihydroxybiphenyl dioxygenase"/>
    <property type="match status" value="1"/>
</dbReference>
<dbReference type="AlphaFoldDB" id="A0A5N5WSW5"/>
<keyword evidence="2" id="KW-1185">Reference proteome</keyword>
<evidence type="ECO:0000313" key="1">
    <source>
        <dbReference type="EMBL" id="KAB8071581.1"/>
    </source>
</evidence>
<protein>
    <recommendedName>
        <fullName evidence="3">Glyoxalase/Bleomycin resistance protein/Dihydroxybiphenyl dioxygenase</fullName>
    </recommendedName>
</protein>
<proteinExistence type="predicted"/>
<accession>A0A5N5WSW5</accession>
<gene>
    <name evidence="1" type="ORF">BDV29DRAFT_193194</name>
</gene>
<evidence type="ECO:0008006" key="3">
    <source>
        <dbReference type="Google" id="ProtNLM"/>
    </source>
</evidence>
<sequence length="275" mass="31105">MSDVSDSRVRLLKTVFVVYYHADFAQGKQFLLDFGLTGTEPYVYIARQGESVNAFGGAAYVVESRELEKAHTQFGATALHSINGPGAGEQATLTDPLGNPTHLIWGWQEMKAQSLNLERLTVNYEYQKPRKGRFQRFKPGPAPAHRWGHYGVTYTEGTYESKYNWYTTTLTLAHSEFPANPHQPTNVAHTSFEVHHYDIQHLGHDYLTPNGYKICWRVGRHDLNSQVFDYWFDPSEIMLEHYADGDLVNIETPIAHVPAGPQALSVWGPPVPPVF</sequence>
<dbReference type="Gene3D" id="3.10.180.10">
    <property type="entry name" value="2,3-Dihydroxybiphenyl 1,2-Dioxygenase, domain 1"/>
    <property type="match status" value="1"/>
</dbReference>